<feature type="transmembrane region" description="Helical" evidence="1">
    <location>
        <begin position="98"/>
        <end position="118"/>
    </location>
</feature>
<dbReference type="InterPro" id="IPR043912">
    <property type="entry name" value="DUF5765"/>
</dbReference>
<keyword evidence="1" id="KW-0472">Membrane</keyword>
<keyword evidence="1" id="KW-1133">Transmembrane helix</keyword>
<feature type="transmembrane region" description="Helical" evidence="1">
    <location>
        <begin position="64"/>
        <end position="86"/>
    </location>
</feature>
<evidence type="ECO:0000256" key="1">
    <source>
        <dbReference type="SAM" id="Phobius"/>
    </source>
</evidence>
<evidence type="ECO:0000313" key="2">
    <source>
        <dbReference type="EMBL" id="MFC3086229.1"/>
    </source>
</evidence>
<keyword evidence="3" id="KW-1185">Reference proteome</keyword>
<comment type="caution">
    <text evidence="2">The sequence shown here is derived from an EMBL/GenBank/DDBJ whole genome shotgun (WGS) entry which is preliminary data.</text>
</comment>
<name>A0ABV7DVG2_9RHOB</name>
<gene>
    <name evidence="2" type="ORF">ACFOD6_09230</name>
</gene>
<feature type="transmembrane region" description="Helical" evidence="1">
    <location>
        <begin position="30"/>
        <end position="52"/>
    </location>
</feature>
<feature type="transmembrane region" description="Helical" evidence="1">
    <location>
        <begin position="158"/>
        <end position="179"/>
    </location>
</feature>
<accession>A0ABV7DVG2</accession>
<keyword evidence="1" id="KW-0812">Transmembrane</keyword>
<protein>
    <submittedName>
        <fullName evidence="2">DUF5765 domain-containing protein</fullName>
    </submittedName>
</protein>
<dbReference type="Pfam" id="PF19069">
    <property type="entry name" value="DUF5765"/>
    <property type="match status" value="1"/>
</dbReference>
<feature type="transmembrane region" description="Helical" evidence="1">
    <location>
        <begin position="206"/>
        <end position="226"/>
    </location>
</feature>
<reference evidence="3" key="1">
    <citation type="journal article" date="2019" name="Int. J. Syst. Evol. Microbiol.">
        <title>The Global Catalogue of Microorganisms (GCM) 10K type strain sequencing project: providing services to taxonomists for standard genome sequencing and annotation.</title>
        <authorList>
            <consortium name="The Broad Institute Genomics Platform"/>
            <consortium name="The Broad Institute Genome Sequencing Center for Infectious Disease"/>
            <person name="Wu L."/>
            <person name="Ma J."/>
        </authorList>
    </citation>
    <scope>NUCLEOTIDE SEQUENCE [LARGE SCALE GENOMIC DNA]</scope>
    <source>
        <strain evidence="3">KCTC 62102</strain>
    </source>
</reference>
<sequence>MCWGIEVTAGFTVAGIAAAGFSARRGDPAAVPLTCLYFAAMEGLQLGGYLVIDQCGTPANRVMTALSLLHIALQPIVINAFMLAWFRPDAAPRLRQRVMRLATLGSALVMVQMLPWAGLGRCMPGQPLCGEVLCTISGNWHLGWTLDYSDIFGLPDRILGTNFGFPGYVLAVFVLPLFYGLWRFALFHALVGPIAAGYLTDNPAEAPAIWCLVSILIIFVVMVPGVRQLFAARPVAPA</sequence>
<proteinExistence type="predicted"/>
<dbReference type="RefSeq" id="WP_197645363.1">
    <property type="nucleotide sequence ID" value="NZ_JAEACP010000014.1"/>
</dbReference>
<dbReference type="Proteomes" id="UP001595445">
    <property type="component" value="Unassembled WGS sequence"/>
</dbReference>
<dbReference type="EMBL" id="JBHRSM010000015">
    <property type="protein sequence ID" value="MFC3086229.1"/>
    <property type="molecule type" value="Genomic_DNA"/>
</dbReference>
<organism evidence="2 3">
    <name type="scientific">Tabrizicola soli</name>
    <dbReference type="NCBI Taxonomy" id="2185115"/>
    <lineage>
        <taxon>Bacteria</taxon>
        <taxon>Pseudomonadati</taxon>
        <taxon>Pseudomonadota</taxon>
        <taxon>Alphaproteobacteria</taxon>
        <taxon>Rhodobacterales</taxon>
        <taxon>Paracoccaceae</taxon>
        <taxon>Tabrizicola</taxon>
    </lineage>
</organism>
<evidence type="ECO:0000313" key="3">
    <source>
        <dbReference type="Proteomes" id="UP001595445"/>
    </source>
</evidence>